<sequence length="234" mass="26710">MKTLFVDNRIAIEEFNILKNLNYKIIKVPSCNKLYNAIKGHPDILLHIQDKNSIIVHKDIPKDFITLLKNNSFNVTLSSYSLDSKYPNDIFLNAVSFKNYFIHNLIYTDPILLKLNNYKKLINVKQGYTKCSTCIVNENSIITSDTNIAKHLTANNFNVLLLPPGDIILEGLDYGFIGGCSGLIEKNVLAFYGDLSYYKYGKEVLNFLKENKVEPLYLRNGKLIDRGSILCNFI</sequence>
<evidence type="ECO:0000313" key="3">
    <source>
        <dbReference type="Proteomes" id="UP001224418"/>
    </source>
</evidence>
<accession>A0ABU0JR99</accession>
<proteinExistence type="predicted"/>
<dbReference type="Pfam" id="PF21778">
    <property type="entry name" value="DUF6873"/>
    <property type="match status" value="1"/>
</dbReference>
<evidence type="ECO:0000259" key="1">
    <source>
        <dbReference type="Pfam" id="PF21778"/>
    </source>
</evidence>
<dbReference type="RefSeq" id="WP_307355612.1">
    <property type="nucleotide sequence ID" value="NZ_BAAACJ010000005.1"/>
</dbReference>
<reference evidence="2 3" key="1">
    <citation type="submission" date="2023-07" db="EMBL/GenBank/DDBJ databases">
        <title>Genomic Encyclopedia of Type Strains, Phase IV (KMG-IV): sequencing the most valuable type-strain genomes for metagenomic binning, comparative biology and taxonomic classification.</title>
        <authorList>
            <person name="Goeker M."/>
        </authorList>
    </citation>
    <scope>NUCLEOTIDE SEQUENCE [LARGE SCALE GENOMIC DNA]</scope>
    <source>
        <strain evidence="2 3">DSM 1400</strain>
    </source>
</reference>
<protein>
    <recommendedName>
        <fullName evidence="1">DUF6873 domain-containing protein</fullName>
    </recommendedName>
</protein>
<name>A0ABU0JR99_HATLI</name>
<dbReference type="EMBL" id="JAUSWN010000010">
    <property type="protein sequence ID" value="MDQ0479608.1"/>
    <property type="molecule type" value="Genomic_DNA"/>
</dbReference>
<keyword evidence="3" id="KW-1185">Reference proteome</keyword>
<feature type="domain" description="DUF6873" evidence="1">
    <location>
        <begin position="5"/>
        <end position="230"/>
    </location>
</feature>
<dbReference type="Proteomes" id="UP001224418">
    <property type="component" value="Unassembled WGS sequence"/>
</dbReference>
<gene>
    <name evidence="2" type="ORF">QOZ93_001349</name>
</gene>
<organism evidence="2 3">
    <name type="scientific">Hathewaya limosa</name>
    <name type="common">Clostridium limosum</name>
    <dbReference type="NCBI Taxonomy" id="1536"/>
    <lineage>
        <taxon>Bacteria</taxon>
        <taxon>Bacillati</taxon>
        <taxon>Bacillota</taxon>
        <taxon>Clostridia</taxon>
        <taxon>Eubacteriales</taxon>
        <taxon>Clostridiaceae</taxon>
        <taxon>Hathewaya</taxon>
    </lineage>
</organism>
<comment type="caution">
    <text evidence="2">The sequence shown here is derived from an EMBL/GenBank/DDBJ whole genome shotgun (WGS) entry which is preliminary data.</text>
</comment>
<dbReference type="InterPro" id="IPR049238">
    <property type="entry name" value="DUF6873"/>
</dbReference>
<evidence type="ECO:0000313" key="2">
    <source>
        <dbReference type="EMBL" id="MDQ0479608.1"/>
    </source>
</evidence>